<protein>
    <submittedName>
        <fullName evidence="4">NIPSNAP family protein</fullName>
    </submittedName>
</protein>
<dbReference type="EMBL" id="JACIIK010000010">
    <property type="protein sequence ID" value="MBB6204741.1"/>
    <property type="molecule type" value="Genomic_DNA"/>
</dbReference>
<dbReference type="InterPro" id="IPR011008">
    <property type="entry name" value="Dimeric_a/b-barrel"/>
</dbReference>
<comment type="caution">
    <text evidence="4">The sequence shown here is derived from an EMBL/GenBank/DDBJ whole genome shotgun (WGS) entry which is preliminary data.</text>
</comment>
<evidence type="ECO:0000256" key="1">
    <source>
        <dbReference type="ARBA" id="ARBA00005291"/>
    </source>
</evidence>
<reference evidence="4" key="2">
    <citation type="submission" date="2022-08" db="EMBL/GenBank/DDBJ databases">
        <authorList>
            <person name="Kim S.-J."/>
        </authorList>
    </citation>
    <scope>NUCLEOTIDE SEQUENCE</scope>
    <source>
        <strain evidence="4">KJ</strain>
    </source>
</reference>
<dbReference type="Proteomes" id="UP001246473">
    <property type="component" value="Unassembled WGS sequence"/>
</dbReference>
<dbReference type="PANTHER" id="PTHR21017">
    <property type="entry name" value="NIPSNAP-RELATED"/>
    <property type="match status" value="1"/>
</dbReference>
<organism evidence="4 6">
    <name type="scientific">Paraburkholderia fungorum</name>
    <dbReference type="NCBI Taxonomy" id="134537"/>
    <lineage>
        <taxon>Bacteria</taxon>
        <taxon>Pseudomonadati</taxon>
        <taxon>Pseudomonadota</taxon>
        <taxon>Betaproteobacteria</taxon>
        <taxon>Burkholderiales</taxon>
        <taxon>Burkholderiaceae</taxon>
        <taxon>Paraburkholderia</taxon>
    </lineage>
</organism>
<accession>A0AAP5QFE0</accession>
<reference evidence="3 5" key="1">
    <citation type="submission" date="2020-08" db="EMBL/GenBank/DDBJ databases">
        <title>Genomic Encyclopedia of Type Strains, Phase IV (KMG-V): Genome sequencing to study the core and pangenomes of soil and plant-associated prokaryotes.</title>
        <authorList>
            <person name="Whitman W."/>
        </authorList>
    </citation>
    <scope>NUCLEOTIDE SEQUENCE [LARGE SCALE GENOMIC DNA]</scope>
    <source>
        <strain evidence="3 5">SEMIA 4013</strain>
    </source>
</reference>
<feature type="domain" description="NIPSNAP" evidence="2">
    <location>
        <begin position="107"/>
        <end position="178"/>
    </location>
</feature>
<evidence type="ECO:0000313" key="3">
    <source>
        <dbReference type="EMBL" id="MBB6204741.1"/>
    </source>
</evidence>
<feature type="domain" description="NIPSNAP" evidence="2">
    <location>
        <begin position="3"/>
        <end position="71"/>
    </location>
</feature>
<dbReference type="Proteomes" id="UP000518681">
    <property type="component" value="Unassembled WGS sequence"/>
</dbReference>
<evidence type="ECO:0000259" key="2">
    <source>
        <dbReference type="Pfam" id="PF07978"/>
    </source>
</evidence>
<evidence type="ECO:0000313" key="6">
    <source>
        <dbReference type="Proteomes" id="UP001246473"/>
    </source>
</evidence>
<dbReference type="PANTHER" id="PTHR21017:SF17">
    <property type="entry name" value="PROTEIN NIPSNAP"/>
    <property type="match status" value="1"/>
</dbReference>
<sequence length="203" mass="22695">MLYELVTLSSHILKLPEVIANAEAYLNHPETTGCRLGAWTSENGRLGSVRILRGFADAEELSQERTRALHHANPFGAAGSTCTIEMESYAGFPFLPPVEPGSFGRYYEFRTYWLRPGGLVPTMAAWQAAMPERSKRSPLTVNMYALDGVPRITHIWPWESLDERIAIRAKSFADGIWPPVGGPENFYEATSTIWIPTINSPLR</sequence>
<evidence type="ECO:0000313" key="4">
    <source>
        <dbReference type="EMBL" id="MDT8842466.1"/>
    </source>
</evidence>
<name>A0AAP5QFE0_9BURK</name>
<dbReference type="RefSeq" id="WP_028645876.1">
    <property type="nucleotide sequence ID" value="NZ_CP028830.1"/>
</dbReference>
<comment type="similarity">
    <text evidence="1">Belongs to the NipSnap family.</text>
</comment>
<dbReference type="AlphaFoldDB" id="A0AAP5QFE0"/>
<evidence type="ECO:0000313" key="5">
    <source>
        <dbReference type="Proteomes" id="UP000518681"/>
    </source>
</evidence>
<dbReference type="Pfam" id="PF07978">
    <property type="entry name" value="NIPSNAP"/>
    <property type="match status" value="2"/>
</dbReference>
<dbReference type="Gene3D" id="3.30.70.100">
    <property type="match status" value="1"/>
</dbReference>
<dbReference type="SUPFAM" id="SSF54909">
    <property type="entry name" value="Dimeric alpha+beta barrel"/>
    <property type="match status" value="2"/>
</dbReference>
<dbReference type="InterPro" id="IPR051557">
    <property type="entry name" value="NipSnap_domain"/>
</dbReference>
<gene>
    <name evidence="3" type="ORF">GGD69_005635</name>
    <name evidence="4" type="ORF">ParKJ_34085</name>
</gene>
<dbReference type="InterPro" id="IPR012577">
    <property type="entry name" value="NIPSNAP"/>
</dbReference>
<dbReference type="EMBL" id="JANSLM010000017">
    <property type="protein sequence ID" value="MDT8842466.1"/>
    <property type="molecule type" value="Genomic_DNA"/>
</dbReference>
<proteinExistence type="inferred from homology"/>